<dbReference type="InterPro" id="IPR001296">
    <property type="entry name" value="Glyco_trans_1"/>
</dbReference>
<accession>A0A2A8CW59</accession>
<dbReference type="Proteomes" id="UP000220102">
    <property type="component" value="Unassembled WGS sequence"/>
</dbReference>
<dbReference type="Pfam" id="PF00534">
    <property type="entry name" value="Glycos_transf_1"/>
    <property type="match status" value="1"/>
</dbReference>
<sequence length="418" mass="46694">MNVLLVAQRYHPYVGGVETQTRLVMNELAKRDHVEVAAAQFDDVDLPKRLGVLEDSLFLPSATGFDDGDVTVHALTPSLMDRLRMLPIATRAIPRLGRYKYHALRRFGYPFFRRVYEERFRQLMKDVDVVHSIAGGYLGWTAQHMAQQLDIPFVVTPYVHPGQHGDDPDSVAYYRRSDAVLALLETDQEMLVNLGVARDRIHLYGVVPLLPPTSDGSEFRRQHDLGDRPVVLFVGRMVEYKGVKAMEEAAPIVWKRNPDVQFVFVGPVSDDAKERLSSTDPRLHVLGFVSKQEKADAYAACDIFCMPSKFEILPAVYLEAWSYGKPVIGGPAHGLDALIEGNDGGIVVDQTATSVAEGISFVLDHPDRSKQMGENGRMLVQNKFSVDSLVDKLEAVYQSVQNAPSTWNQDQSRNAISV</sequence>
<feature type="domain" description="Glycosyltransferase subfamily 4-like N-terminal" evidence="2">
    <location>
        <begin position="15"/>
        <end position="203"/>
    </location>
</feature>
<dbReference type="InterPro" id="IPR050194">
    <property type="entry name" value="Glycosyltransferase_grp1"/>
</dbReference>
<name>A0A2A8CW59_9BACT</name>
<feature type="domain" description="Glycosyl transferase family 1" evidence="1">
    <location>
        <begin position="218"/>
        <end position="377"/>
    </location>
</feature>
<dbReference type="EMBL" id="PDEQ01000006">
    <property type="protein sequence ID" value="PEN12824.1"/>
    <property type="molecule type" value="Genomic_DNA"/>
</dbReference>
<proteinExistence type="predicted"/>
<keyword evidence="4" id="KW-1185">Reference proteome</keyword>
<protein>
    <submittedName>
        <fullName evidence="3">Glycosyl transferase family 1</fullName>
    </submittedName>
</protein>
<dbReference type="GO" id="GO:0016758">
    <property type="term" value="F:hexosyltransferase activity"/>
    <property type="evidence" value="ECO:0007669"/>
    <property type="project" value="TreeGrafter"/>
</dbReference>
<dbReference type="OrthoDB" id="9790710at2"/>
<gene>
    <name evidence="3" type="ORF">CRI94_12525</name>
</gene>
<keyword evidence="3" id="KW-0808">Transferase</keyword>
<evidence type="ECO:0000259" key="1">
    <source>
        <dbReference type="Pfam" id="PF00534"/>
    </source>
</evidence>
<dbReference type="PANTHER" id="PTHR45947:SF3">
    <property type="entry name" value="SULFOQUINOVOSYL TRANSFERASE SQD2"/>
    <property type="match status" value="1"/>
</dbReference>
<dbReference type="Gene3D" id="3.40.50.2000">
    <property type="entry name" value="Glycogen Phosphorylase B"/>
    <property type="match status" value="2"/>
</dbReference>
<reference evidence="3 4" key="1">
    <citation type="submission" date="2017-10" db="EMBL/GenBank/DDBJ databases">
        <title>Draft genome of Longibacter Salinarum.</title>
        <authorList>
            <person name="Goh K.M."/>
            <person name="Shamsir M.S."/>
            <person name="Lim S.W."/>
        </authorList>
    </citation>
    <scope>NUCLEOTIDE SEQUENCE [LARGE SCALE GENOMIC DNA]</scope>
    <source>
        <strain evidence="3 4">KCTC 52045</strain>
    </source>
</reference>
<organism evidence="3 4">
    <name type="scientific">Longibacter salinarum</name>
    <dbReference type="NCBI Taxonomy" id="1850348"/>
    <lineage>
        <taxon>Bacteria</taxon>
        <taxon>Pseudomonadati</taxon>
        <taxon>Rhodothermota</taxon>
        <taxon>Rhodothermia</taxon>
        <taxon>Rhodothermales</taxon>
        <taxon>Salisaetaceae</taxon>
        <taxon>Longibacter</taxon>
    </lineage>
</organism>
<comment type="caution">
    <text evidence="3">The sequence shown here is derived from an EMBL/GenBank/DDBJ whole genome shotgun (WGS) entry which is preliminary data.</text>
</comment>
<dbReference type="RefSeq" id="WP_098076230.1">
    <property type="nucleotide sequence ID" value="NZ_PDEQ01000006.1"/>
</dbReference>
<evidence type="ECO:0000313" key="4">
    <source>
        <dbReference type="Proteomes" id="UP000220102"/>
    </source>
</evidence>
<dbReference type="SUPFAM" id="SSF53756">
    <property type="entry name" value="UDP-Glycosyltransferase/glycogen phosphorylase"/>
    <property type="match status" value="1"/>
</dbReference>
<evidence type="ECO:0000259" key="2">
    <source>
        <dbReference type="Pfam" id="PF13579"/>
    </source>
</evidence>
<evidence type="ECO:0000313" key="3">
    <source>
        <dbReference type="EMBL" id="PEN12824.1"/>
    </source>
</evidence>
<dbReference type="AlphaFoldDB" id="A0A2A8CW59"/>
<dbReference type="PANTHER" id="PTHR45947">
    <property type="entry name" value="SULFOQUINOVOSYL TRANSFERASE SQD2"/>
    <property type="match status" value="1"/>
</dbReference>
<dbReference type="InterPro" id="IPR028098">
    <property type="entry name" value="Glyco_trans_4-like_N"/>
</dbReference>
<dbReference type="CDD" id="cd03801">
    <property type="entry name" value="GT4_PimA-like"/>
    <property type="match status" value="1"/>
</dbReference>
<dbReference type="Pfam" id="PF13579">
    <property type="entry name" value="Glyco_trans_4_4"/>
    <property type="match status" value="1"/>
</dbReference>